<dbReference type="Proteomes" id="UP000287527">
    <property type="component" value="Unassembled WGS sequence"/>
</dbReference>
<dbReference type="PROSITE" id="PS50093">
    <property type="entry name" value="PKD"/>
    <property type="match status" value="1"/>
</dbReference>
<comment type="caution">
    <text evidence="3">The sequence shown here is derived from an EMBL/GenBank/DDBJ whole genome shotgun (WGS) entry which is preliminary data.</text>
</comment>
<feature type="non-terminal residue" evidence="3">
    <location>
        <position position="754"/>
    </location>
</feature>
<gene>
    <name evidence="3" type="ORF">EPI11_18690</name>
</gene>
<dbReference type="InterPro" id="IPR035986">
    <property type="entry name" value="PKD_dom_sf"/>
</dbReference>
<keyword evidence="4" id="KW-1185">Reference proteome</keyword>
<accession>A0A444GKZ3</accession>
<dbReference type="Gene3D" id="2.60.40.10">
    <property type="entry name" value="Immunoglobulins"/>
    <property type="match status" value="1"/>
</dbReference>
<dbReference type="SUPFAM" id="SSF49299">
    <property type="entry name" value="PKD domain"/>
    <property type="match status" value="1"/>
</dbReference>
<dbReference type="EMBL" id="SBII01000021">
    <property type="protein sequence ID" value="RWW91647.1"/>
    <property type="molecule type" value="Genomic_DNA"/>
</dbReference>
<feature type="chain" id="PRO_5019085862" evidence="1">
    <location>
        <begin position="22"/>
        <end position="754"/>
    </location>
</feature>
<dbReference type="OrthoDB" id="9765926at2"/>
<protein>
    <submittedName>
        <fullName evidence="3">PKD domain-containing protein</fullName>
    </submittedName>
</protein>
<organism evidence="3 4">
    <name type="scientific">Flavobacterium cerinum</name>
    <dbReference type="NCBI Taxonomy" id="2502784"/>
    <lineage>
        <taxon>Bacteria</taxon>
        <taxon>Pseudomonadati</taxon>
        <taxon>Bacteroidota</taxon>
        <taxon>Flavobacteriia</taxon>
        <taxon>Flavobacteriales</taxon>
        <taxon>Flavobacteriaceae</taxon>
        <taxon>Flavobacterium</taxon>
    </lineage>
</organism>
<dbReference type="AlphaFoldDB" id="A0A444GKZ3"/>
<dbReference type="SUPFAM" id="SSF69304">
    <property type="entry name" value="Tricorn protease N-terminal domain"/>
    <property type="match status" value="1"/>
</dbReference>
<dbReference type="CDD" id="cd00146">
    <property type="entry name" value="PKD"/>
    <property type="match status" value="1"/>
</dbReference>
<dbReference type="Pfam" id="PF18911">
    <property type="entry name" value="PKD_4"/>
    <property type="match status" value="1"/>
</dbReference>
<dbReference type="InterPro" id="IPR000601">
    <property type="entry name" value="PKD_dom"/>
</dbReference>
<name>A0A444GKZ3_9FLAO</name>
<evidence type="ECO:0000259" key="2">
    <source>
        <dbReference type="PROSITE" id="PS50093"/>
    </source>
</evidence>
<feature type="signal peptide" evidence="1">
    <location>
        <begin position="1"/>
        <end position="21"/>
    </location>
</feature>
<dbReference type="InterPro" id="IPR013783">
    <property type="entry name" value="Ig-like_fold"/>
</dbReference>
<dbReference type="RefSeq" id="WP_128391513.1">
    <property type="nucleotide sequence ID" value="NZ_SBII01000021.1"/>
</dbReference>
<feature type="domain" description="PKD" evidence="2">
    <location>
        <begin position="402"/>
        <end position="452"/>
    </location>
</feature>
<sequence length="754" mass="81325">MKKKYYIVLFLFSLLSVQAQMQTAHWYFGANAGVDFSSGSSVPVTNGALVTAEGSTAISDEFGNLLFYTDGSTVYTKNHTIMPNGLGLNGTSSSSQSALIVPGPGASELFYIFTTDAVEVSPKHGFRYTVVDMALGTEGEVVSTQKNVAVPLGGEQGVSEKIAATVKGDCSGYWVITYFKKKFYAFSLTEGGIDITNPVISDAFPYTGDTDLQGYLKVSPDGKRLAATFTDGTGSLVLYDFNNIDGTISNGQTLFQSEPFNNRLYYGVEFSLDSKVLYATYSGLVRYDLTAASIPDSEIVFYNTPNGVSGALQMGLDGKIYYARLNNQFYLAAINDPNNFNAPDLDVFALFLGGKLHAIGLPSFPQPFYHATLFINGKQEPQKVCKGVPIDFSYCFNGGVLPQWTVRWNFGDGTISTEESPVHNYSDLGTYTVTLEITIGLNVIKVTNTVTILPSPDAHKPLNLSVCDIVPNDGFSTFLLSNQTATILGTQPSADYSVAYYASEDDARAENLPLPQNYTNTSNPQTIYARVTSIANSCFDITSFTLMVNPTPELGNPNALEACEETPGSGISHFDLTQSIPQITNGANGLSVTFYKTQSDLNNNIPITTPTNYTNTTPGGETVYFQAADPAAPDCKTGGSLDLIVNGQPPLNTNIPVYKQCDYNNPGDGFESFDLTSMYPSITSTPGLTLTYEYQSAGTRVAIADPTNFTNTISNQQTIYVSTTNNSGCKSEVSFVIKVNPLPGINSNLQPFYA</sequence>
<reference evidence="3 4" key="1">
    <citation type="submission" date="2019-01" db="EMBL/GenBank/DDBJ databases">
        <title>Flavobacterium sp. nov.,isolated from freshwater.</title>
        <authorList>
            <person name="Zhang R."/>
            <person name="Du Z.-J."/>
        </authorList>
    </citation>
    <scope>NUCLEOTIDE SEQUENCE [LARGE SCALE GENOMIC DNA]</scope>
    <source>
        <strain evidence="3 4">1E403</strain>
    </source>
</reference>
<evidence type="ECO:0000313" key="3">
    <source>
        <dbReference type="EMBL" id="RWW91647.1"/>
    </source>
</evidence>
<proteinExistence type="predicted"/>
<keyword evidence="1" id="KW-0732">Signal</keyword>
<evidence type="ECO:0000313" key="4">
    <source>
        <dbReference type="Proteomes" id="UP000287527"/>
    </source>
</evidence>
<evidence type="ECO:0000256" key="1">
    <source>
        <dbReference type="SAM" id="SignalP"/>
    </source>
</evidence>